<dbReference type="AlphaFoldDB" id="A0A0D8Y2P1"/>
<reference evidence="1 2" key="1">
    <citation type="submission" date="2013-11" db="EMBL/GenBank/DDBJ databases">
        <title>Draft genome of the bovine lungworm Dictyocaulus viviparus.</title>
        <authorList>
            <person name="Mitreva M."/>
        </authorList>
    </citation>
    <scope>NUCLEOTIDE SEQUENCE [LARGE SCALE GENOMIC DNA]</scope>
    <source>
        <strain evidence="1 2">HannoverDv2000</strain>
    </source>
</reference>
<dbReference type="OrthoDB" id="5322683at2759"/>
<dbReference type="STRING" id="29172.A0A0D8Y2P1"/>
<dbReference type="SUPFAM" id="SSF101283">
    <property type="entry name" value="GRIP domain"/>
    <property type="match status" value="1"/>
</dbReference>
<protein>
    <submittedName>
        <fullName evidence="1">Uncharacterized protein</fullName>
    </submittedName>
</protein>
<dbReference type="Gene3D" id="1.10.220.60">
    <property type="entry name" value="GRIP domain"/>
    <property type="match status" value="1"/>
</dbReference>
<keyword evidence="2" id="KW-1185">Reference proteome</keyword>
<organism evidence="1 2">
    <name type="scientific">Dictyocaulus viviparus</name>
    <name type="common">Bovine lungworm</name>
    <dbReference type="NCBI Taxonomy" id="29172"/>
    <lineage>
        <taxon>Eukaryota</taxon>
        <taxon>Metazoa</taxon>
        <taxon>Ecdysozoa</taxon>
        <taxon>Nematoda</taxon>
        <taxon>Chromadorea</taxon>
        <taxon>Rhabditida</taxon>
        <taxon>Rhabditina</taxon>
        <taxon>Rhabditomorpha</taxon>
        <taxon>Strongyloidea</taxon>
        <taxon>Metastrongylidae</taxon>
        <taxon>Dictyocaulus</taxon>
    </lineage>
</organism>
<name>A0A0D8Y2P1_DICVI</name>
<accession>A0A0D8Y2P1</accession>
<reference evidence="2" key="2">
    <citation type="journal article" date="2016" name="Sci. Rep.">
        <title>Dictyocaulus viviparus genome, variome and transcriptome elucidate lungworm biology and support future intervention.</title>
        <authorList>
            <person name="McNulty S.N."/>
            <person name="Strube C."/>
            <person name="Rosa B.A."/>
            <person name="Martin J.C."/>
            <person name="Tyagi R."/>
            <person name="Choi Y.J."/>
            <person name="Wang Q."/>
            <person name="Hallsworth Pepin K."/>
            <person name="Zhang X."/>
            <person name="Ozersky P."/>
            <person name="Wilson R.K."/>
            <person name="Sternberg P.W."/>
            <person name="Gasser R.B."/>
            <person name="Mitreva M."/>
        </authorList>
    </citation>
    <scope>NUCLEOTIDE SEQUENCE [LARGE SCALE GENOMIC DNA]</scope>
    <source>
        <strain evidence="2">HannoverDv2000</strain>
    </source>
</reference>
<evidence type="ECO:0000313" key="1">
    <source>
        <dbReference type="EMBL" id="KJH50279.1"/>
    </source>
</evidence>
<dbReference type="Proteomes" id="UP000053766">
    <property type="component" value="Unassembled WGS sequence"/>
</dbReference>
<proteinExistence type="predicted"/>
<dbReference type="EMBL" id="KN716210">
    <property type="protein sequence ID" value="KJH50279.1"/>
    <property type="molecule type" value="Genomic_DNA"/>
</dbReference>
<gene>
    <name evidence="1" type="ORF">DICVIV_03562</name>
</gene>
<sequence>MIKLNVHLSLQLYDLEFQTLARVIGTVAKFSKLEMDNVITREESRVAGWMGGAVSHALSGR</sequence>
<evidence type="ECO:0000313" key="2">
    <source>
        <dbReference type="Proteomes" id="UP000053766"/>
    </source>
</evidence>